<keyword evidence="2" id="KW-1185">Reference proteome</keyword>
<gene>
    <name evidence="1" type="ORF">Glove_54g90</name>
</gene>
<comment type="caution">
    <text evidence="1">The sequence shown here is derived from an EMBL/GenBank/DDBJ whole genome shotgun (WGS) entry which is preliminary data.</text>
</comment>
<reference evidence="1 2" key="1">
    <citation type="submission" date="2018-08" db="EMBL/GenBank/DDBJ databases">
        <title>Genome and evolution of the arbuscular mycorrhizal fungus Diversispora epigaea (formerly Glomus versiforme) and its bacterial endosymbionts.</title>
        <authorList>
            <person name="Sun X."/>
            <person name="Fei Z."/>
            <person name="Harrison M."/>
        </authorList>
    </citation>
    <scope>NUCLEOTIDE SEQUENCE [LARGE SCALE GENOMIC DNA]</scope>
    <source>
        <strain evidence="1 2">IT104</strain>
    </source>
</reference>
<dbReference type="Proteomes" id="UP000266861">
    <property type="component" value="Unassembled WGS sequence"/>
</dbReference>
<evidence type="ECO:0000313" key="2">
    <source>
        <dbReference type="Proteomes" id="UP000266861"/>
    </source>
</evidence>
<protein>
    <submittedName>
        <fullName evidence="1">Uncharacterized protein</fullName>
    </submittedName>
</protein>
<name>A0A397JG23_9GLOM</name>
<proteinExistence type="predicted"/>
<evidence type="ECO:0000313" key="1">
    <source>
        <dbReference type="EMBL" id="RHZ86112.1"/>
    </source>
</evidence>
<sequence length="135" mass="15939">MSNDIQVSYFKILCEKQLILGSSLRLILRQSSNNDISYSDLNRSSHLRSNSSNSISISPDGIKAHKKKEYKEAWEFFNEHADLGFNLAKYWKADKCIYDARLRYAFRLLEIIIDNSENNEIMYITIYDTSNRWRK</sequence>
<dbReference type="EMBL" id="PQFF01000051">
    <property type="protein sequence ID" value="RHZ86112.1"/>
    <property type="molecule type" value="Genomic_DNA"/>
</dbReference>
<organism evidence="1 2">
    <name type="scientific">Diversispora epigaea</name>
    <dbReference type="NCBI Taxonomy" id="1348612"/>
    <lineage>
        <taxon>Eukaryota</taxon>
        <taxon>Fungi</taxon>
        <taxon>Fungi incertae sedis</taxon>
        <taxon>Mucoromycota</taxon>
        <taxon>Glomeromycotina</taxon>
        <taxon>Glomeromycetes</taxon>
        <taxon>Diversisporales</taxon>
        <taxon>Diversisporaceae</taxon>
        <taxon>Diversispora</taxon>
    </lineage>
</organism>
<accession>A0A397JG23</accession>
<dbReference type="AlphaFoldDB" id="A0A397JG23"/>